<evidence type="ECO:0000313" key="10">
    <source>
        <dbReference type="EMBL" id="HHY26249.1"/>
    </source>
</evidence>
<proteinExistence type="inferred from homology"/>
<dbReference type="PROSITE" id="PS51257">
    <property type="entry name" value="PROKAR_LIPOPROTEIN"/>
    <property type="match status" value="1"/>
</dbReference>
<comment type="caution">
    <text evidence="10">The sequence shown here is derived from an EMBL/GenBank/DDBJ whole genome shotgun (WGS) entry which is preliminary data.</text>
</comment>
<organism evidence="10 11">
    <name type="scientific">Desulfitobacterium dehalogenans</name>
    <dbReference type="NCBI Taxonomy" id="36854"/>
    <lineage>
        <taxon>Bacteria</taxon>
        <taxon>Bacillati</taxon>
        <taxon>Bacillota</taxon>
        <taxon>Clostridia</taxon>
        <taxon>Eubacteriales</taxon>
        <taxon>Desulfitobacteriaceae</taxon>
        <taxon>Desulfitobacterium</taxon>
    </lineage>
</organism>
<dbReference type="SMART" id="SM00900">
    <property type="entry name" value="FMN_bind"/>
    <property type="match status" value="1"/>
</dbReference>
<feature type="domain" description="FMN-binding" evidence="9">
    <location>
        <begin position="55"/>
        <end position="129"/>
    </location>
</feature>
<evidence type="ECO:0000256" key="8">
    <source>
        <dbReference type="RuleBase" id="RU366062"/>
    </source>
</evidence>
<dbReference type="InterPro" id="IPR003953">
    <property type="entry name" value="FAD-dep_OxRdtase_2_FAD-bd"/>
</dbReference>
<dbReference type="GO" id="GO:0033765">
    <property type="term" value="F:steroid dehydrogenase activity, acting on the CH-CH group of donors"/>
    <property type="evidence" value="ECO:0007669"/>
    <property type="project" value="UniProtKB-ARBA"/>
</dbReference>
<evidence type="ECO:0000256" key="4">
    <source>
        <dbReference type="ARBA" id="ARBA00022630"/>
    </source>
</evidence>
<dbReference type="PANTHER" id="PTHR43400">
    <property type="entry name" value="FUMARATE REDUCTASE"/>
    <property type="match status" value="1"/>
</dbReference>
<protein>
    <recommendedName>
        <fullName evidence="3 8">Urocanate reductase</fullName>
        <ecNumber evidence="2 8">1.3.99.33</ecNumber>
    </recommendedName>
</protein>
<comment type="catalytic activity">
    <reaction evidence="7 8">
        <text>dihydrourocanate + A = urocanate + AH2</text>
        <dbReference type="Rhea" id="RHEA:36059"/>
        <dbReference type="ChEBI" id="CHEBI:13193"/>
        <dbReference type="ChEBI" id="CHEBI:17499"/>
        <dbReference type="ChEBI" id="CHEBI:27247"/>
        <dbReference type="ChEBI" id="CHEBI:72991"/>
        <dbReference type="EC" id="1.3.99.33"/>
    </reaction>
</comment>
<evidence type="ECO:0000313" key="11">
    <source>
        <dbReference type="Proteomes" id="UP000553059"/>
    </source>
</evidence>
<dbReference type="Gene3D" id="3.50.50.60">
    <property type="entry name" value="FAD/NAD(P)-binding domain"/>
    <property type="match status" value="1"/>
</dbReference>
<dbReference type="NCBIfam" id="TIGR01813">
    <property type="entry name" value="flavo_cyto_c"/>
    <property type="match status" value="1"/>
</dbReference>
<evidence type="ECO:0000256" key="5">
    <source>
        <dbReference type="ARBA" id="ARBA00022827"/>
    </source>
</evidence>
<keyword evidence="5 8" id="KW-0274">FAD</keyword>
<evidence type="ECO:0000256" key="2">
    <source>
        <dbReference type="ARBA" id="ARBA00013137"/>
    </source>
</evidence>
<dbReference type="EC" id="1.3.99.33" evidence="2 8"/>
<dbReference type="GO" id="GO:0016020">
    <property type="term" value="C:membrane"/>
    <property type="evidence" value="ECO:0007669"/>
    <property type="project" value="InterPro"/>
</dbReference>
<comment type="cofactor">
    <cofactor evidence="8">
        <name>FMN</name>
        <dbReference type="ChEBI" id="CHEBI:58210"/>
    </cofactor>
    <text evidence="8">Binds 1 or 2 FMN covalently per subunit.</text>
</comment>
<keyword evidence="4 8" id="KW-0285">Flavoprotein</keyword>
<dbReference type="PANTHER" id="PTHR43400:SF7">
    <property type="entry name" value="FAD-DEPENDENT OXIDOREDUCTASE 2 FAD BINDING DOMAIN-CONTAINING PROTEIN"/>
    <property type="match status" value="1"/>
</dbReference>
<name>A0A7C6Z3G2_9FIRM</name>
<dbReference type="InterPro" id="IPR007329">
    <property type="entry name" value="FMN-bd"/>
</dbReference>
<dbReference type="Gene3D" id="3.90.700.10">
    <property type="entry name" value="Succinate dehydrogenase/fumarate reductase flavoprotein, catalytic domain"/>
    <property type="match status" value="1"/>
</dbReference>
<dbReference type="GO" id="GO:0010181">
    <property type="term" value="F:FMN binding"/>
    <property type="evidence" value="ECO:0007669"/>
    <property type="project" value="InterPro"/>
</dbReference>
<dbReference type="Gene3D" id="3.90.1010.20">
    <property type="match status" value="1"/>
</dbReference>
<dbReference type="AlphaFoldDB" id="A0A7C6Z3G2"/>
<dbReference type="EMBL" id="DUTF01000132">
    <property type="protein sequence ID" value="HHY26249.1"/>
    <property type="molecule type" value="Genomic_DNA"/>
</dbReference>
<sequence>MNKKLKKIISLLICLAMLFTLTACSSSTNTPKETPQKTSDGLSFTPGTYAAEAPGRNGILKLEVTVDESRILSVKVLEHSETAMLSDAPIQQIPQKIVEGQTLKVDTIAGASLTSGAILAAAKEALTKAGGDINKLMQGVAKEKIQVQDAETDIVVVGAGAAGMIAAIKASALGKEVILVEKMGMLGGGDTMMASTLLNAAGSSVQKELSIPNSSAEDFYKQLDGIATQKNMPADRTTLRTYADRSGAMVDWLVDLGVPFGRITNTFQHKIKDGSAPGTHIVAALSKELDAKKVDYRLNTKATSIIMEDGKATGIEVETPDGNYKIKAKAVIVTTGGFSNNPELLAKYNPTWLNRPTTGSASLTGDGIIMAEKVGAALYNMDQVKANYLAHVLEDGSAVSLTAIANYTVLVNHEGKRFVNEDHGSINYKSEQMMKQKSSEAYAIFDQTVIEDLKLMKGYNDSGYFISADTLEELAAKIDVNKENFLKTMKDYQSYVVNGEDKEFGRKISDPIDKPRYYAALVTPSMQSTYGGIKVDETGHAISKDGKVIPGLYAAGATSGHGAAAGEVGYALIVAVVFGDVVGEQVVEDLK</sequence>
<comment type="similarity">
    <text evidence="1 8">Belongs to the FAD-dependent oxidoreductase 2 family. FRD/SDH subfamily.</text>
</comment>
<reference evidence="10 11" key="1">
    <citation type="journal article" date="2020" name="Biotechnol. Biofuels">
        <title>New insights from the biogas microbiome by comprehensive genome-resolved metagenomics of nearly 1600 species originating from multiple anaerobic digesters.</title>
        <authorList>
            <person name="Campanaro S."/>
            <person name="Treu L."/>
            <person name="Rodriguez-R L.M."/>
            <person name="Kovalovszki A."/>
            <person name="Ziels R.M."/>
            <person name="Maus I."/>
            <person name="Zhu X."/>
            <person name="Kougias P.G."/>
            <person name="Basile A."/>
            <person name="Luo G."/>
            <person name="Schluter A."/>
            <person name="Konstantinidis K.T."/>
            <person name="Angelidaki I."/>
        </authorList>
    </citation>
    <scope>NUCLEOTIDE SEQUENCE [LARGE SCALE GENOMIC DNA]</scope>
    <source>
        <strain evidence="10">AS05jafATM_4</strain>
    </source>
</reference>
<dbReference type="Proteomes" id="UP000553059">
    <property type="component" value="Unassembled WGS sequence"/>
</dbReference>
<evidence type="ECO:0000256" key="7">
    <source>
        <dbReference type="ARBA" id="ARBA00049922"/>
    </source>
</evidence>
<accession>A0A7C6Z3G2</accession>
<dbReference type="InterPro" id="IPR036188">
    <property type="entry name" value="FAD/NAD-bd_sf"/>
</dbReference>
<evidence type="ECO:0000259" key="9">
    <source>
        <dbReference type="SMART" id="SM00900"/>
    </source>
</evidence>
<keyword evidence="6 8" id="KW-0560">Oxidoreductase</keyword>
<keyword evidence="8" id="KW-0732">Signal</keyword>
<gene>
    <name evidence="10" type="ORF">GX523_05770</name>
</gene>
<dbReference type="SUPFAM" id="SSF56425">
    <property type="entry name" value="Succinate dehydrogenase/fumarate reductase flavoprotein, catalytic domain"/>
    <property type="match status" value="1"/>
</dbReference>
<evidence type="ECO:0000256" key="6">
    <source>
        <dbReference type="ARBA" id="ARBA00023002"/>
    </source>
</evidence>
<dbReference type="SUPFAM" id="SSF51905">
    <property type="entry name" value="FAD/NAD(P)-binding domain"/>
    <property type="match status" value="1"/>
</dbReference>
<evidence type="ECO:0000256" key="1">
    <source>
        <dbReference type="ARBA" id="ARBA00008040"/>
    </source>
</evidence>
<dbReference type="InterPro" id="IPR050315">
    <property type="entry name" value="FAD-oxidoreductase_2"/>
</dbReference>
<feature type="chain" id="PRO_5028507969" description="Urocanate reductase" evidence="8">
    <location>
        <begin position="26"/>
        <end position="591"/>
    </location>
</feature>
<feature type="signal peptide" evidence="8">
    <location>
        <begin position="1"/>
        <end position="25"/>
    </location>
</feature>
<evidence type="ECO:0000256" key="3">
    <source>
        <dbReference type="ARBA" id="ARBA00015872"/>
    </source>
</evidence>
<dbReference type="Pfam" id="PF00890">
    <property type="entry name" value="FAD_binding_2"/>
    <property type="match status" value="1"/>
</dbReference>
<dbReference type="Pfam" id="PF04205">
    <property type="entry name" value="FMN_bind"/>
    <property type="match status" value="1"/>
</dbReference>
<dbReference type="InterPro" id="IPR010960">
    <property type="entry name" value="Flavocytochrome_c"/>
</dbReference>
<dbReference type="InterPro" id="IPR027477">
    <property type="entry name" value="Succ_DH/fumarate_Rdtase_cat_sf"/>
</dbReference>
<comment type="cofactor">
    <cofactor evidence="8">
        <name>FAD</name>
        <dbReference type="ChEBI" id="CHEBI:57692"/>
    </cofactor>
    <text evidence="8">Binds 1 FAD per subunit.</text>
</comment>